<keyword evidence="3" id="KW-0696">RNA-directed RNA polymerase</keyword>
<evidence type="ECO:0000256" key="11">
    <source>
        <dbReference type="ARBA" id="ARBA00022953"/>
    </source>
</evidence>
<evidence type="ECO:0000256" key="6">
    <source>
        <dbReference type="ARBA" id="ARBA00022691"/>
    </source>
</evidence>
<dbReference type="KEGG" id="vg:80536854"/>
<dbReference type="Pfam" id="PF14318">
    <property type="entry name" value="Mononeg_mRNAcap"/>
    <property type="match status" value="1"/>
</dbReference>
<evidence type="ECO:0000256" key="10">
    <source>
        <dbReference type="ARBA" id="ARBA00022844"/>
    </source>
</evidence>
<evidence type="ECO:0000256" key="14">
    <source>
        <dbReference type="ARBA" id="ARBA00024494"/>
    </source>
</evidence>
<keyword evidence="9" id="KW-0067">ATP-binding</keyword>
<keyword evidence="10" id="KW-0946">Virion</keyword>
<dbReference type="GeneID" id="80536854"/>
<evidence type="ECO:0000256" key="19">
    <source>
        <dbReference type="ARBA" id="ARBA00047370"/>
    </source>
</evidence>
<keyword evidence="5" id="KW-0808">Transferase</keyword>
<evidence type="ECO:0000256" key="3">
    <source>
        <dbReference type="ARBA" id="ARBA00022484"/>
    </source>
</evidence>
<dbReference type="InterPro" id="IPR014023">
    <property type="entry name" value="Mononeg_RNA_pol_cat"/>
</dbReference>
<protein>
    <recommendedName>
        <fullName evidence="2">RNA-directed RNA polymerase</fullName>
        <ecNumber evidence="2">2.7.7.48</ecNumber>
    </recommendedName>
    <alternativeName>
        <fullName evidence="17">Replicase</fullName>
    </alternativeName>
    <alternativeName>
        <fullName evidence="16">Transcriptase</fullName>
    </alternativeName>
</protein>
<dbReference type="GO" id="GO:0004482">
    <property type="term" value="F:mRNA 5'-cap (guanine-N7-)-methyltransferase activity"/>
    <property type="evidence" value="ECO:0007669"/>
    <property type="project" value="InterPro"/>
</dbReference>
<evidence type="ECO:0000256" key="16">
    <source>
        <dbReference type="ARBA" id="ARBA00030436"/>
    </source>
</evidence>
<evidence type="ECO:0000313" key="23">
    <source>
        <dbReference type="Proteomes" id="UP000683173"/>
    </source>
</evidence>
<reference evidence="22" key="2">
    <citation type="submission" date="2020-09" db="EMBL/GenBank/DDBJ databases">
        <authorList>
            <person name="Kaefer S."/>
            <person name="Paraskevopoulou S."/>
            <person name="Zirkel F."/>
            <person name="Wieseke N."/>
            <person name="Donath A."/>
            <person name="Petersen M."/>
            <person name="Jones T.C."/>
            <person name="Liu S."/>
            <person name="Zhou X."/>
            <person name="Middendorf M."/>
            <person name="Junglen S."/>
            <person name="Misof B."/>
            <person name="Drosten C."/>
        </authorList>
    </citation>
    <scope>NUCLEOTIDE SEQUENCE</scope>
    <source>
        <strain evidence="22">OKIAV119</strain>
    </source>
</reference>
<evidence type="ECO:0000256" key="13">
    <source>
        <dbReference type="ARBA" id="ARBA00023268"/>
    </source>
</evidence>
<keyword evidence="12" id="KW-0506">mRNA capping</keyword>
<evidence type="ECO:0000256" key="12">
    <source>
        <dbReference type="ARBA" id="ARBA00023042"/>
    </source>
</evidence>
<dbReference type="GO" id="GO:0003968">
    <property type="term" value="F:RNA-directed RNA polymerase activity"/>
    <property type="evidence" value="ECO:0007669"/>
    <property type="project" value="UniProtKB-KW"/>
</dbReference>
<dbReference type="PROSITE" id="PS50526">
    <property type="entry name" value="RDRP_SSRNA_NEG_NONSEG"/>
    <property type="match status" value="1"/>
</dbReference>
<dbReference type="InterPro" id="IPR026890">
    <property type="entry name" value="Mononeg_mRNAcap"/>
</dbReference>
<comment type="catalytic activity">
    <reaction evidence="20">
        <text>GTP + H2O = GDP + phosphate + H(+)</text>
        <dbReference type="Rhea" id="RHEA:19669"/>
        <dbReference type="ChEBI" id="CHEBI:15377"/>
        <dbReference type="ChEBI" id="CHEBI:15378"/>
        <dbReference type="ChEBI" id="CHEBI:37565"/>
        <dbReference type="ChEBI" id="CHEBI:43474"/>
        <dbReference type="ChEBI" id="CHEBI:58189"/>
    </reaction>
</comment>
<dbReference type="Proteomes" id="UP000683173">
    <property type="component" value="Segment"/>
</dbReference>
<evidence type="ECO:0000256" key="4">
    <source>
        <dbReference type="ARBA" id="ARBA00022664"/>
    </source>
</evidence>
<reference evidence="22" key="1">
    <citation type="journal article" date="2019" name="PLoS Pathog.">
        <title>Re-assessing the diversity of negative strand RNA viruses in insects.</title>
        <authorList>
            <person name="Kafer S."/>
            <person name="Paraskevopoulou S."/>
            <person name="Zirkel F."/>
            <person name="Wieseke N."/>
            <person name="Donath A."/>
            <person name="Petersen M."/>
            <person name="Jones T.C."/>
            <person name="Liu S."/>
            <person name="Zhou X."/>
            <person name="Middendorf M."/>
            <person name="Junglen S."/>
            <person name="Misof B."/>
            <person name="Drosten C."/>
        </authorList>
    </citation>
    <scope>NUCLEOTIDE SEQUENCE</scope>
    <source>
        <strain evidence="22">OKIAV119</strain>
    </source>
</reference>
<comment type="catalytic activity">
    <reaction evidence="14">
        <text>a 5'-end triphospho-adenylyl-adenylyl-cytidylyl-adenosine in mRNA + GDP + H(+) = a 5'-end (5'-triphosphoguanosine)-adenylyl-adenylyl-cytidylyl-adenosine in mRNA + diphosphate</text>
        <dbReference type="Rhea" id="RHEA:65436"/>
        <dbReference type="Rhea" id="RHEA-COMP:16797"/>
        <dbReference type="Rhea" id="RHEA-COMP:16799"/>
        <dbReference type="ChEBI" id="CHEBI:15378"/>
        <dbReference type="ChEBI" id="CHEBI:33019"/>
        <dbReference type="ChEBI" id="CHEBI:58189"/>
        <dbReference type="ChEBI" id="CHEBI:156484"/>
        <dbReference type="ChEBI" id="CHEBI:156503"/>
        <dbReference type="EC" id="2.7.7.88"/>
    </reaction>
</comment>
<evidence type="ECO:0000256" key="7">
    <source>
        <dbReference type="ARBA" id="ARBA00022695"/>
    </source>
</evidence>
<evidence type="ECO:0000256" key="5">
    <source>
        <dbReference type="ARBA" id="ARBA00022679"/>
    </source>
</evidence>
<keyword evidence="6" id="KW-0949">S-adenosyl-L-methionine</keyword>
<keyword evidence="11" id="KW-0693">Viral RNA replication</keyword>
<keyword evidence="4" id="KW-0507">mRNA processing</keyword>
<accession>A0A7U3S1R1</accession>
<keyword evidence="13" id="KW-0511">Multifunctional enzyme</keyword>
<dbReference type="GO" id="GO:0005524">
    <property type="term" value="F:ATP binding"/>
    <property type="evidence" value="ECO:0007669"/>
    <property type="project" value="UniProtKB-KW"/>
</dbReference>
<comment type="catalytic activity">
    <reaction evidence="15">
        <text>a 5'-end (5'-triphosphoguanosine)-(2'-O-methyladenylyl)-adenylyl-cytidylyl-adenosine in mRNA + S-adenosyl-L-methionine = a 5'-end (N(7)-methyl 5'-triphosphoguanosine)-(2'-O-methyladenylyl)-adenylyl-cytidylyl-adenosine in mRNA + S-adenosyl-L-homocysteine</text>
        <dbReference type="Rhea" id="RHEA:65440"/>
        <dbReference type="Rhea" id="RHEA-COMP:16798"/>
        <dbReference type="Rhea" id="RHEA-COMP:16801"/>
        <dbReference type="ChEBI" id="CHEBI:57856"/>
        <dbReference type="ChEBI" id="CHEBI:59789"/>
        <dbReference type="ChEBI" id="CHEBI:156482"/>
        <dbReference type="ChEBI" id="CHEBI:156483"/>
    </reaction>
</comment>
<evidence type="ECO:0000256" key="20">
    <source>
        <dbReference type="ARBA" id="ARBA00048548"/>
    </source>
</evidence>
<name>A0A7U3S1R1_9VIRU</name>
<comment type="subcellular location">
    <subcellularLocation>
        <location evidence="1">Virion</location>
    </subcellularLocation>
</comment>
<evidence type="ECO:0000259" key="21">
    <source>
        <dbReference type="PROSITE" id="PS50526"/>
    </source>
</evidence>
<comment type="catalytic activity">
    <reaction evidence="18">
        <text>a 5'-end (5'-triphosphoguanosine)-adenylyl-adenylyl-cytidylyl-adenosine in mRNA + S-adenosyl-L-methionine = a 5'-end (5'-triphosphoguanosine)-(2'-O-methyladenylyl)-adenylyl-cytidylyl-adenosine in mRNA + S-adenosyl-L-homocysteine + H(+)</text>
        <dbReference type="Rhea" id="RHEA:65380"/>
        <dbReference type="Rhea" id="RHEA-COMP:16797"/>
        <dbReference type="Rhea" id="RHEA-COMP:16801"/>
        <dbReference type="ChEBI" id="CHEBI:15378"/>
        <dbReference type="ChEBI" id="CHEBI:57856"/>
        <dbReference type="ChEBI" id="CHEBI:59789"/>
        <dbReference type="ChEBI" id="CHEBI:156482"/>
        <dbReference type="ChEBI" id="CHEBI:156484"/>
    </reaction>
</comment>
<evidence type="ECO:0000256" key="9">
    <source>
        <dbReference type="ARBA" id="ARBA00022840"/>
    </source>
</evidence>
<keyword evidence="23" id="KW-1185">Reference proteome</keyword>
<dbReference type="EMBL" id="MW039261">
    <property type="protein sequence ID" value="QPB73986.1"/>
    <property type="molecule type" value="Viral_cRNA"/>
</dbReference>
<dbReference type="Pfam" id="PF00946">
    <property type="entry name" value="Mononeg_RNA_pol"/>
    <property type="match status" value="1"/>
</dbReference>
<dbReference type="RefSeq" id="YP_010798611.1">
    <property type="nucleotide sequence ID" value="NC_076502.1"/>
</dbReference>
<dbReference type="EC" id="2.7.7.48" evidence="2"/>
<sequence length="2135" mass="247438">MSQNKILPSEVGLEDHKFDTALLLSRLQFYIDQYPEKKHPDLKRYEIQGLPQPIIKKFKIGVEIIALVFDQIFLISSFKDSKRLQESLLFSYEYLQIQEEHLLQNASQVTCEKYLDDIKSVRFMKEKIPYSLQQVYEGMREMDLIVTAYRKVSRAGFKYINENLEWYQKASMLTSRVLNLTFHFSQNSIVIKLPTGTNWIITRDQLLMIHNKVHEMFNALFIGWTFSGTIWRSTFFRDQSTLVKFMIRKVRQLGNPAYTIFKNFDGIATGYIMTRDKTFRNSDPLNNVLEEMISTKYLKRSDISILNNVFNHSEHEALEMSAMAKLLGHPAIDTFAGIDKLRLRTLKRNEIKREEVSDLISSIKKNFIEQFLVEHHKWPPVTFKLHVSPTILYCHTMRYWITDSRIPKNKPPVTLRDFSQIEIEKIEEFDHIDSQFEILKDTALAEARSIVNSKTVHGIRDLNQRRTLVYFLTQNSPHTAVRQYFQAYGNKSPQALEYCVIKLTQKEGELKEEGRLFGQSPYVERARRCILEFNISRLMEKYNKHQAMTLTELQRFQKLYVLSNLPKKYKDCYSFYISIDVEAWNNNFRNEVVGPVGREIFDKMFGISKYYENIMNVFHDSSFIITDGVHDFKWEGQLGGIEGLAQKPWTWIYEAAASRIAELTGYNYHMMVNGDDIRIILLIPKNEINKEELKAHLQGIANDFEANYKKFGFNVKLQETYFSSELLGFGKVYTFDGHFCSQTIKKSLRITGLANLMGDYPLEYIKGVFSEGVSAMAYGCNHRFIYILMVIIAFRYLWDFNPRFQNMTLFQRLCIFLIPNNFGGLPVLPYLRCLYKGDSDLETCWWSIYTFIEKYNKVLGERLFHLATSLLKKTNDFNGIATNPYSLPNHSPPEGISRIKMFIRKRIPIVTKNIEFKQLIRQASEGKKKAFLRAVYSSNVIAAKPLSVMYETSAAGIIDEFINRFDTSKSIGALITNRFISKQSIRIFKRARHDDLKKIQYLIDLVTEPDKIPKTFLFNERIKYTNCPTAFSDYVRYWCYSKRVVGITYPCIVDQVTFYRKHEFPVNKPGAITYWKEAISSEIDPNYSHGKGKIFFGTHTRMKLHAPELELRQTSPGMRRINKILKTYCMFRNFGPQCLSYLDNNIEKITGLSAQLFKSILYYYSSGSFAHRVPANHWSPLVGPNEFSNRSSYIISTTRTDPSLKLKGGDYTINYSLLRAHVNMITMYSYEFFGRANPSPKETGWVTISDCNTCTYEITDEPMVWREKPPLLSFDLINNIYVSMSVPDKLNLKKKLIDYQQLKSLQVYQKLDRSDSLHIMMSQSLVARNFVYSQQDELRSHFLHNRVETPIDEDDLSTLLAISKNELANLSDLKSLPCEALWNAITDFMTHWYYTHYASEVGSGEITNLTLLESFKLPLLKICESIIETSYWPVLREYLETIFKHAGPPNRCTNAKTIQYFLNRLIIKQLTSLSDMDISLLHLNYTLPISQFPSDDELMMMITAGLCNILSKVIKNWLLTIDGKKFWKFCRSNDFDQIRGELNGLMSLKALRFVEDVPKDTLRIFTYNPLKNDVYFLETCMRLCGVNQVVIDKVLVYLADFEPAIETDTIIQQFQSITVTLLLLPINETTQLVRDTGSEEYKAYHSRLMSETVIKPDSNPEIPIISVNSKHSGLEIFPFQREYGVASDTISKNKIQSLDKKIQSIMESKQSLDPTLVLECCTPGSLLSINLAHLLRTNININKAGSGIAIVMNDGLGEMSLSILQHMTGITLLNFSYNYKSQRDFPELSYCDQLTLGESMRLSRTLLNVGIGDVSNPDHIEILKKSITEGSSAKASFIFLVITKLIGESCSAETLCNHLEMITTTCLTSTAIMIVYYEFPFSYPLFSMISGFSSLFESTSYVHPHYMNNQKPGIFLIFQYPRALRYTLMLITNTLYNKLHQVIVNIENILKLSKPIELFLTDVTFSEIVKLKKDKGLIQVNNFESVFQAILSNAGFLQIYTDFEIWMDKAKTHFESEIRHFKVLLARTRGMKKKSKEKEIASIQHTSRLLIEALIILFYISSIKSSLDIQSNIVRIYNYYIETLEELQEHNLYVELASDLEISDVVLGAEWVQIRLPHFSKMCLKYVVWSLLHFV</sequence>
<comment type="catalytic activity">
    <reaction evidence="19">
        <text>a 5'-end (5'-triphosphoguanosine)-adenylyl-adenylyl-cytidylyl-adenosine in mRNA + 2 S-adenosyl-L-methionine = a 5'-end (N(7)-methyl 5'-triphosphoguanosine)-(2'-O-methyladenylyl)-adenylyl-cytidylyl-adenosine in mRNA + 2 S-adenosyl-L-homocysteine + H(+)</text>
        <dbReference type="Rhea" id="RHEA:65376"/>
        <dbReference type="Rhea" id="RHEA-COMP:16797"/>
        <dbReference type="Rhea" id="RHEA-COMP:16798"/>
        <dbReference type="ChEBI" id="CHEBI:15378"/>
        <dbReference type="ChEBI" id="CHEBI:57856"/>
        <dbReference type="ChEBI" id="CHEBI:59789"/>
        <dbReference type="ChEBI" id="CHEBI:156483"/>
        <dbReference type="ChEBI" id="CHEBI:156484"/>
        <dbReference type="EC" id="2.1.1.375"/>
    </reaction>
</comment>
<keyword evidence="8" id="KW-0547">Nucleotide-binding</keyword>
<evidence type="ECO:0000256" key="2">
    <source>
        <dbReference type="ARBA" id="ARBA00012494"/>
    </source>
</evidence>
<keyword evidence="7" id="KW-0548">Nucleotidyltransferase</keyword>
<evidence type="ECO:0000313" key="22">
    <source>
        <dbReference type="EMBL" id="QPB73986.1"/>
    </source>
</evidence>
<dbReference type="GO" id="GO:0044423">
    <property type="term" value="C:virion component"/>
    <property type="evidence" value="ECO:0007669"/>
    <property type="project" value="UniProtKB-KW"/>
</dbReference>
<evidence type="ECO:0000256" key="8">
    <source>
        <dbReference type="ARBA" id="ARBA00022741"/>
    </source>
</evidence>
<organism evidence="22">
    <name type="scientific">megalopteran chu-related virus 119</name>
    <dbReference type="NCBI Taxonomy" id="2847847"/>
    <lineage>
        <taxon>Viruses</taxon>
        <taxon>Riboviria</taxon>
        <taxon>Orthornavirae</taxon>
        <taxon>Negarnaviricota</taxon>
        <taxon>Haploviricotina</taxon>
        <taxon>Monjiviricetes</taxon>
        <taxon>Jingchuvirales</taxon>
        <taxon>Crepuscuviridae</taxon>
        <taxon>Aqualaruvirus</taxon>
        <taxon>Aqualaruvirus sialis</taxon>
    </lineage>
</organism>
<proteinExistence type="predicted"/>
<evidence type="ECO:0000256" key="17">
    <source>
        <dbReference type="ARBA" id="ARBA00031012"/>
    </source>
</evidence>
<evidence type="ECO:0000256" key="18">
    <source>
        <dbReference type="ARBA" id="ARBA00047332"/>
    </source>
</evidence>
<feature type="domain" description="RdRp catalytic" evidence="21">
    <location>
        <begin position="573"/>
        <end position="737"/>
    </location>
</feature>
<evidence type="ECO:0000256" key="1">
    <source>
        <dbReference type="ARBA" id="ARBA00004328"/>
    </source>
</evidence>
<evidence type="ECO:0000256" key="15">
    <source>
        <dbReference type="ARBA" id="ARBA00024499"/>
    </source>
</evidence>